<dbReference type="AlphaFoldDB" id="A0A6V7PH94"/>
<evidence type="ECO:0000256" key="1">
    <source>
        <dbReference type="SAM" id="MobiDB-lite"/>
    </source>
</evidence>
<reference evidence="2" key="1">
    <citation type="submission" date="2020-07" db="EMBL/GenBank/DDBJ databases">
        <authorList>
            <person name="Lin J."/>
        </authorList>
    </citation>
    <scope>NUCLEOTIDE SEQUENCE</scope>
</reference>
<accession>A0A6V7PH94</accession>
<feature type="compositionally biased region" description="Polar residues" evidence="1">
    <location>
        <begin position="163"/>
        <end position="179"/>
    </location>
</feature>
<feature type="region of interest" description="Disordered" evidence="1">
    <location>
        <begin position="153"/>
        <end position="207"/>
    </location>
</feature>
<evidence type="ECO:0000313" key="2">
    <source>
        <dbReference type="EMBL" id="CAD1830245.1"/>
    </source>
</evidence>
<name>A0A6V7PH94_ANACO</name>
<dbReference type="EMBL" id="LR862148">
    <property type="protein sequence ID" value="CAD1830245.1"/>
    <property type="molecule type" value="Genomic_DNA"/>
</dbReference>
<sequence>MARANGELGRRKQPAFVGSQITFFSDDSSILARARHWDIGFRRNLICWILDFLRNPRSPDLLFRVVECRPGWRWTQILVLVPDCADGTWSLIELDRDTLHTRLGSSHECHSGDGRCAFALVPMDGYAYSPREIGSVLTFTTDDLVRILPIASSSSSDKPTSSFLRLSLSNDDAPTSSPRSDPCPHDSNLEDSRGDGGGGGGQGSLSADHFSSDLLHADVVADLAEIASRMIHAGYCQERS</sequence>
<organism evidence="2">
    <name type="scientific">Ananas comosus var. bracteatus</name>
    <name type="common">red pineapple</name>
    <dbReference type="NCBI Taxonomy" id="296719"/>
    <lineage>
        <taxon>Eukaryota</taxon>
        <taxon>Viridiplantae</taxon>
        <taxon>Streptophyta</taxon>
        <taxon>Embryophyta</taxon>
        <taxon>Tracheophyta</taxon>
        <taxon>Spermatophyta</taxon>
        <taxon>Magnoliopsida</taxon>
        <taxon>Liliopsida</taxon>
        <taxon>Poales</taxon>
        <taxon>Bromeliaceae</taxon>
        <taxon>Bromelioideae</taxon>
        <taxon>Ananas</taxon>
    </lineage>
</organism>
<protein>
    <submittedName>
        <fullName evidence="2">Uncharacterized protein</fullName>
    </submittedName>
</protein>
<feature type="compositionally biased region" description="Basic and acidic residues" evidence="1">
    <location>
        <begin position="182"/>
        <end position="194"/>
    </location>
</feature>
<gene>
    <name evidence="2" type="ORF">CB5_LOCUS13456</name>
</gene>
<feature type="compositionally biased region" description="Low complexity" evidence="1">
    <location>
        <begin position="153"/>
        <end position="162"/>
    </location>
</feature>
<proteinExistence type="predicted"/>